<evidence type="ECO:0000313" key="2">
    <source>
        <dbReference type="EMBL" id="TNC20910.1"/>
    </source>
</evidence>
<proteinExistence type="predicted"/>
<name>A0A5C4LQQ1_9PSEU</name>
<accession>A0A5C4LQQ1</accession>
<evidence type="ECO:0000256" key="1">
    <source>
        <dbReference type="SAM" id="SignalP"/>
    </source>
</evidence>
<feature type="chain" id="PRO_5038951466" description="Lipoprotein" evidence="1">
    <location>
        <begin position="32"/>
        <end position="202"/>
    </location>
</feature>
<feature type="signal peptide" evidence="1">
    <location>
        <begin position="1"/>
        <end position="31"/>
    </location>
</feature>
<evidence type="ECO:0000313" key="3">
    <source>
        <dbReference type="Proteomes" id="UP000305546"/>
    </source>
</evidence>
<sequence length="202" mass="21591">MSIRTRLLSAAAATGVIFAGISAAGVASAYADGLPGVPSAGLPTPSAGSPLPNTGGIYVQAPGYSQLSPQAGQALDQNGPRPPDVRVPELPGDGMFWHTSYWMNIDHRTHDSIEHAGMFFVPTDRSSDWDMVMTELDAGSTGSPVMRLYMFCNMAKSNSTSEKLVPYTDKDGTLAFDQSLTGGGQFATDYIKWFHHFAWNAL</sequence>
<dbReference type="AlphaFoldDB" id="A0A5C4LQQ1"/>
<dbReference type="EMBL" id="VDFW01000039">
    <property type="protein sequence ID" value="TNC20910.1"/>
    <property type="molecule type" value="Genomic_DNA"/>
</dbReference>
<organism evidence="2 3">
    <name type="scientific">Amycolatopsis alkalitolerans</name>
    <dbReference type="NCBI Taxonomy" id="2547244"/>
    <lineage>
        <taxon>Bacteria</taxon>
        <taxon>Bacillati</taxon>
        <taxon>Actinomycetota</taxon>
        <taxon>Actinomycetes</taxon>
        <taxon>Pseudonocardiales</taxon>
        <taxon>Pseudonocardiaceae</taxon>
        <taxon>Amycolatopsis</taxon>
    </lineage>
</organism>
<reference evidence="2 3" key="1">
    <citation type="submission" date="2019-06" db="EMBL/GenBank/DDBJ databases">
        <title>Amycolatopsis alkalitolerans sp. nov., isolated from Gastrodia elata Blume.</title>
        <authorList>
            <person name="Narsing Rao M.P."/>
            <person name="Li W.J."/>
        </authorList>
    </citation>
    <scope>NUCLEOTIDE SEQUENCE [LARGE SCALE GENOMIC DNA]</scope>
    <source>
        <strain evidence="2 3">SYSUP0005</strain>
    </source>
</reference>
<comment type="caution">
    <text evidence="2">The sequence shown here is derived from an EMBL/GenBank/DDBJ whole genome shotgun (WGS) entry which is preliminary data.</text>
</comment>
<dbReference type="Proteomes" id="UP000305546">
    <property type="component" value="Unassembled WGS sequence"/>
</dbReference>
<gene>
    <name evidence="2" type="ORF">FG385_29965</name>
</gene>
<dbReference type="RefSeq" id="WP_139100160.1">
    <property type="nucleotide sequence ID" value="NZ_VDFW01000039.1"/>
</dbReference>
<keyword evidence="1" id="KW-0732">Signal</keyword>
<protein>
    <recommendedName>
        <fullName evidence="4">Lipoprotein</fullName>
    </recommendedName>
</protein>
<keyword evidence="3" id="KW-1185">Reference proteome</keyword>
<evidence type="ECO:0008006" key="4">
    <source>
        <dbReference type="Google" id="ProtNLM"/>
    </source>
</evidence>